<gene>
    <name evidence="1" type="ORF">C7B82_00495</name>
</gene>
<dbReference type="AlphaFoldDB" id="A0A2T1ESD4"/>
<comment type="caution">
    <text evidence="1">The sequence shown here is derived from an EMBL/GenBank/DDBJ whole genome shotgun (WGS) entry which is preliminary data.</text>
</comment>
<name>A0A2T1ESD4_9CYAN</name>
<protein>
    <submittedName>
        <fullName evidence="1">Uncharacterized protein</fullName>
    </submittedName>
</protein>
<keyword evidence="2" id="KW-1185">Reference proteome</keyword>
<dbReference type="EMBL" id="PVWK01000005">
    <property type="protein sequence ID" value="PSB35645.1"/>
    <property type="molecule type" value="Genomic_DNA"/>
</dbReference>
<reference evidence="1 2" key="2">
    <citation type="submission" date="2018-03" db="EMBL/GenBank/DDBJ databases">
        <title>The ancient ancestry and fast evolution of plastids.</title>
        <authorList>
            <person name="Moore K.R."/>
            <person name="Magnabosco C."/>
            <person name="Momper L."/>
            <person name="Gold D.A."/>
            <person name="Bosak T."/>
            <person name="Fournier G.P."/>
        </authorList>
    </citation>
    <scope>NUCLEOTIDE SEQUENCE [LARGE SCALE GENOMIC DNA]</scope>
    <source>
        <strain evidence="1 2">ULC18</strain>
    </source>
</reference>
<evidence type="ECO:0000313" key="2">
    <source>
        <dbReference type="Proteomes" id="UP000239576"/>
    </source>
</evidence>
<accession>A0A2T1ESD4</accession>
<reference evidence="2" key="1">
    <citation type="submission" date="2018-02" db="EMBL/GenBank/DDBJ databases">
        <authorList>
            <person name="Moore K."/>
            <person name="Momper L."/>
        </authorList>
    </citation>
    <scope>NUCLEOTIDE SEQUENCE [LARGE SCALE GENOMIC DNA]</scope>
    <source>
        <strain evidence="2">ULC18</strain>
    </source>
</reference>
<proteinExistence type="predicted"/>
<organism evidence="1 2">
    <name type="scientific">Stenomitos frigidus ULC18</name>
    <dbReference type="NCBI Taxonomy" id="2107698"/>
    <lineage>
        <taxon>Bacteria</taxon>
        <taxon>Bacillati</taxon>
        <taxon>Cyanobacteriota</taxon>
        <taxon>Cyanophyceae</taxon>
        <taxon>Leptolyngbyales</taxon>
        <taxon>Leptolyngbyaceae</taxon>
        <taxon>Stenomitos</taxon>
    </lineage>
</organism>
<dbReference type="Proteomes" id="UP000239576">
    <property type="component" value="Unassembled WGS sequence"/>
</dbReference>
<sequence length="67" mass="7284">MIGYLSEQVQPLTEAKQPEAPAAKERIAREAKKRFEATLKGLPETAKIVEAAAKLLPMILNVLGVLV</sequence>
<evidence type="ECO:0000313" key="1">
    <source>
        <dbReference type="EMBL" id="PSB35645.1"/>
    </source>
</evidence>